<keyword evidence="3" id="KW-1003">Cell membrane</keyword>
<keyword evidence="5 7" id="KW-1133">Transmembrane helix</keyword>
<name>A0AAW9WEF8_9FIRM</name>
<feature type="transmembrane region" description="Helical" evidence="7">
    <location>
        <begin position="12"/>
        <end position="31"/>
    </location>
</feature>
<feature type="domain" description="ABC transmembrane type-1" evidence="8">
    <location>
        <begin position="69"/>
        <end position="258"/>
    </location>
</feature>
<evidence type="ECO:0000256" key="7">
    <source>
        <dbReference type="RuleBase" id="RU363032"/>
    </source>
</evidence>
<organism evidence="9 10">
    <name type="scientific">Hungatella hathewayi</name>
    <dbReference type="NCBI Taxonomy" id="154046"/>
    <lineage>
        <taxon>Bacteria</taxon>
        <taxon>Bacillati</taxon>
        <taxon>Bacillota</taxon>
        <taxon>Clostridia</taxon>
        <taxon>Lachnospirales</taxon>
        <taxon>Lachnospiraceae</taxon>
        <taxon>Hungatella</taxon>
    </lineage>
</organism>
<evidence type="ECO:0000256" key="5">
    <source>
        <dbReference type="ARBA" id="ARBA00022989"/>
    </source>
</evidence>
<dbReference type="PROSITE" id="PS50928">
    <property type="entry name" value="ABC_TM1"/>
    <property type="match status" value="1"/>
</dbReference>
<evidence type="ECO:0000259" key="8">
    <source>
        <dbReference type="PROSITE" id="PS50928"/>
    </source>
</evidence>
<feature type="transmembrane region" description="Helical" evidence="7">
    <location>
        <begin position="137"/>
        <end position="158"/>
    </location>
</feature>
<evidence type="ECO:0000256" key="6">
    <source>
        <dbReference type="ARBA" id="ARBA00023136"/>
    </source>
</evidence>
<dbReference type="Pfam" id="PF00528">
    <property type="entry name" value="BPD_transp_1"/>
    <property type="match status" value="1"/>
</dbReference>
<evidence type="ECO:0000256" key="1">
    <source>
        <dbReference type="ARBA" id="ARBA00004651"/>
    </source>
</evidence>
<evidence type="ECO:0000313" key="9">
    <source>
        <dbReference type="EMBL" id="MUB63322.1"/>
    </source>
</evidence>
<feature type="transmembrane region" description="Helical" evidence="7">
    <location>
        <begin position="104"/>
        <end position="125"/>
    </location>
</feature>
<comment type="caution">
    <text evidence="9">The sequence shown here is derived from an EMBL/GenBank/DDBJ whole genome shotgun (WGS) entry which is preliminary data.</text>
</comment>
<evidence type="ECO:0000256" key="4">
    <source>
        <dbReference type="ARBA" id="ARBA00022692"/>
    </source>
</evidence>
<dbReference type="PANTHER" id="PTHR43744:SF12">
    <property type="entry name" value="ABC TRANSPORTER PERMEASE PROTEIN MG189-RELATED"/>
    <property type="match status" value="1"/>
</dbReference>
<dbReference type="RefSeq" id="WP_055651746.1">
    <property type="nucleotide sequence ID" value="NZ_CZAZ01000035.1"/>
</dbReference>
<feature type="transmembrane region" description="Helical" evidence="7">
    <location>
        <begin position="179"/>
        <end position="201"/>
    </location>
</feature>
<dbReference type="CDD" id="cd06261">
    <property type="entry name" value="TM_PBP2"/>
    <property type="match status" value="1"/>
</dbReference>
<dbReference type="Gene3D" id="1.10.3720.10">
    <property type="entry name" value="MetI-like"/>
    <property type="match status" value="1"/>
</dbReference>
<feature type="transmembrane region" description="Helical" evidence="7">
    <location>
        <begin position="239"/>
        <end position="258"/>
    </location>
</feature>
<evidence type="ECO:0000256" key="3">
    <source>
        <dbReference type="ARBA" id="ARBA00022475"/>
    </source>
</evidence>
<dbReference type="InterPro" id="IPR000515">
    <property type="entry name" value="MetI-like"/>
</dbReference>
<keyword evidence="4 7" id="KW-0812">Transmembrane</keyword>
<dbReference type="AlphaFoldDB" id="A0AAW9WEF8"/>
<accession>A0AAW9WEF8</accession>
<proteinExistence type="inferred from homology"/>
<dbReference type="GO" id="GO:0005886">
    <property type="term" value="C:plasma membrane"/>
    <property type="evidence" value="ECO:0007669"/>
    <property type="project" value="UniProtKB-SubCell"/>
</dbReference>
<evidence type="ECO:0000313" key="10">
    <source>
        <dbReference type="Proteomes" id="UP000434223"/>
    </source>
</evidence>
<comment type="subcellular location">
    <subcellularLocation>
        <location evidence="1 7">Cell membrane</location>
        <topology evidence="1 7">Multi-pass membrane protein</topology>
    </subcellularLocation>
</comment>
<dbReference type="Proteomes" id="UP000434223">
    <property type="component" value="Unassembled WGS sequence"/>
</dbReference>
<sequence>MSAKKKIDQILLTVILLLVGFIVIFPFIWMICTSFKSGAEVYSIDLLPKHFSLENYITVANKSNFPLWFRNSLLVGGITTLSVLVFDPMVGFAFSKYKFKGKNIIFMIILSTMMIPTEMLVIPWYLMVNAMKWNNTYWALVFPSLSSAFGIFLTRQFFDGVPEELLEAARIDGMNELQIYMKVALPLIGPAISALAIFTFLGSWNSFLWPVIAVDGYTKFTIPVGLAMFSGEVSTSWELILSAASIATIPVLIVFIIFQRKIVEGVALSGIKG</sequence>
<comment type="similarity">
    <text evidence="7">Belongs to the binding-protein-dependent transport system permease family.</text>
</comment>
<feature type="transmembrane region" description="Helical" evidence="7">
    <location>
        <begin position="73"/>
        <end position="92"/>
    </location>
</feature>
<keyword evidence="2 7" id="KW-0813">Transport</keyword>
<evidence type="ECO:0000256" key="2">
    <source>
        <dbReference type="ARBA" id="ARBA00022448"/>
    </source>
</evidence>
<dbReference type="SUPFAM" id="SSF161098">
    <property type="entry name" value="MetI-like"/>
    <property type="match status" value="1"/>
</dbReference>
<protein>
    <submittedName>
        <fullName evidence="9">ABC transporter permease subunit</fullName>
    </submittedName>
</protein>
<dbReference type="GO" id="GO:0055085">
    <property type="term" value="P:transmembrane transport"/>
    <property type="evidence" value="ECO:0007669"/>
    <property type="project" value="InterPro"/>
</dbReference>
<dbReference type="PANTHER" id="PTHR43744">
    <property type="entry name" value="ABC TRANSPORTER PERMEASE PROTEIN MG189-RELATED-RELATED"/>
    <property type="match status" value="1"/>
</dbReference>
<dbReference type="EMBL" id="WNME01000005">
    <property type="protein sequence ID" value="MUB63322.1"/>
    <property type="molecule type" value="Genomic_DNA"/>
</dbReference>
<keyword evidence="6 7" id="KW-0472">Membrane</keyword>
<dbReference type="InterPro" id="IPR035906">
    <property type="entry name" value="MetI-like_sf"/>
</dbReference>
<reference evidence="9 10" key="1">
    <citation type="submission" date="2019-09" db="EMBL/GenBank/DDBJ databases">
        <title>Draft genome sequencing of Hungatella hathewayi 123Y-2.</title>
        <authorList>
            <person name="Lv Q."/>
            <person name="Li S."/>
        </authorList>
    </citation>
    <scope>NUCLEOTIDE SEQUENCE [LARGE SCALE GENOMIC DNA]</scope>
    <source>
        <strain evidence="9 10">123Y-2</strain>
    </source>
</reference>
<gene>
    <name evidence="9" type="ORF">GNE07_09640</name>
</gene>